<dbReference type="Pfam" id="PF06776">
    <property type="entry name" value="IalB"/>
    <property type="match status" value="1"/>
</dbReference>
<dbReference type="AlphaFoldDB" id="A0A1J5PMT3"/>
<gene>
    <name evidence="1" type="ORF">GALL_518260</name>
</gene>
<dbReference type="InterPro" id="IPR010642">
    <property type="entry name" value="Invasion_prot_B"/>
</dbReference>
<sequence length="187" mass="19494">MKQKTKAINAIATLVLCLGASPSYAASPTTTSGVSAQPSETSEVFGDWTVRCVNIQGKTDAKKICEAAVVVTLRGSKQPFAKVAISPVKTAGDVELAVLLPVNISLPSSVDLQSAATKPLAKLDWSRCIQGACLASLGVKRADVVKWAAQPKPMLLSFTSAAMQRVNVPVSVRGMAQAIAALAKMEN</sequence>
<dbReference type="Gene3D" id="2.60.40.1880">
    <property type="entry name" value="Invasion associated locus B (IalB) protein"/>
    <property type="match status" value="1"/>
</dbReference>
<organism evidence="1">
    <name type="scientific">mine drainage metagenome</name>
    <dbReference type="NCBI Taxonomy" id="410659"/>
    <lineage>
        <taxon>unclassified sequences</taxon>
        <taxon>metagenomes</taxon>
        <taxon>ecological metagenomes</taxon>
    </lineage>
</organism>
<accession>A0A1J5PMT3</accession>
<proteinExistence type="predicted"/>
<name>A0A1J5PMT3_9ZZZZ</name>
<comment type="caution">
    <text evidence="1">The sequence shown here is derived from an EMBL/GenBank/DDBJ whole genome shotgun (WGS) entry which is preliminary data.</text>
</comment>
<protein>
    <submittedName>
        <fullName evidence="1">Invasion associated locus B (IalB) protein</fullName>
    </submittedName>
</protein>
<reference evidence="1" key="1">
    <citation type="submission" date="2016-10" db="EMBL/GenBank/DDBJ databases">
        <title>Sequence of Gallionella enrichment culture.</title>
        <authorList>
            <person name="Poehlein A."/>
            <person name="Muehling M."/>
            <person name="Daniel R."/>
        </authorList>
    </citation>
    <scope>NUCLEOTIDE SEQUENCE</scope>
</reference>
<evidence type="ECO:0000313" key="1">
    <source>
        <dbReference type="EMBL" id="OIQ66603.1"/>
    </source>
</evidence>
<dbReference type="EMBL" id="MLJW01006486">
    <property type="protein sequence ID" value="OIQ66603.1"/>
    <property type="molecule type" value="Genomic_DNA"/>
</dbReference>
<dbReference type="InterPro" id="IPR038696">
    <property type="entry name" value="IalB_sf"/>
</dbReference>